<evidence type="ECO:0000313" key="3">
    <source>
        <dbReference type="Proteomes" id="UP000574104"/>
    </source>
</evidence>
<proteinExistence type="predicted"/>
<name>A0A842AC69_9LIST</name>
<evidence type="ECO:0000256" key="1">
    <source>
        <dbReference type="SAM" id="Coils"/>
    </source>
</evidence>
<dbReference type="Proteomes" id="UP000574104">
    <property type="component" value="Unassembled WGS sequence"/>
</dbReference>
<dbReference type="RefSeq" id="WP_185434310.1">
    <property type="nucleotide sequence ID" value="NZ_JAARSH010000002.1"/>
</dbReference>
<evidence type="ECO:0000313" key="2">
    <source>
        <dbReference type="EMBL" id="MBC1615423.1"/>
    </source>
</evidence>
<evidence type="ECO:0008006" key="4">
    <source>
        <dbReference type="Google" id="ProtNLM"/>
    </source>
</evidence>
<accession>A0A842AC69</accession>
<reference evidence="2 3" key="1">
    <citation type="submission" date="2020-03" db="EMBL/GenBank/DDBJ databases">
        <title>Soil Listeria distribution.</title>
        <authorList>
            <person name="Liao J."/>
            <person name="Wiedmann M."/>
        </authorList>
    </citation>
    <scope>NUCLEOTIDE SEQUENCE [LARGE SCALE GENOMIC DNA]</scope>
    <source>
        <strain evidence="2 3">FSL L7-1299</strain>
    </source>
</reference>
<feature type="coiled-coil region" evidence="1">
    <location>
        <begin position="16"/>
        <end position="77"/>
    </location>
</feature>
<dbReference type="AlphaFoldDB" id="A0A842AC69"/>
<sequence>MNAKRRKEITNCLESIADQLARLQELKDDERDYLDNVPENLQSSERYEKDDMLYYELEGAIESLENAVDELEEATKN</sequence>
<keyword evidence="1" id="KW-0175">Coiled coil</keyword>
<dbReference type="EMBL" id="JAARSH010000002">
    <property type="protein sequence ID" value="MBC1615423.1"/>
    <property type="molecule type" value="Genomic_DNA"/>
</dbReference>
<gene>
    <name evidence="2" type="ORF">HB904_04445</name>
</gene>
<protein>
    <recommendedName>
        <fullName evidence="4">ABC transporter Uup C-terminal domain-containing protein</fullName>
    </recommendedName>
</protein>
<organism evidence="2 3">
    <name type="scientific">Listeria booriae</name>
    <dbReference type="NCBI Taxonomy" id="1552123"/>
    <lineage>
        <taxon>Bacteria</taxon>
        <taxon>Bacillati</taxon>
        <taxon>Bacillota</taxon>
        <taxon>Bacilli</taxon>
        <taxon>Bacillales</taxon>
        <taxon>Listeriaceae</taxon>
        <taxon>Listeria</taxon>
    </lineage>
</organism>
<comment type="caution">
    <text evidence="2">The sequence shown here is derived from an EMBL/GenBank/DDBJ whole genome shotgun (WGS) entry which is preliminary data.</text>
</comment>